<proteinExistence type="predicted"/>
<sequence length="359" mass="38895">MAVERKTALVVCPGRGTYNKPELGSIGGSVSAQTSQKIGDNKPTLADVMHKIDDVRNQLRLPTVSELDQAPLFKTSLHQKPENAAALIYAGGYLDYLAIDASRFDVVGITGNSMGWYTAMASAACWDIETSTKLVTNMAQLTAGGDGAQFIYPIVDADWRPHQGYIDAVNQQLERFPKELKMSIRYGGYAVLAGSEEACTAAVRALPRVDDRFPMILPGHAAFHTHFMSQASEQALELWPAAAFRAPQVPLIDGRGHIWSPHIVDKSALQQYTLGHQVTQTYDFTKAIQTAVKELVPDHIILLGPGAGLGGAVAQALIEMNWQGLNSKAEFTARQQAHAPYVLAMGLPEQRALVTGSQT</sequence>
<dbReference type="SUPFAM" id="SSF52151">
    <property type="entry name" value="FabD/lysophospholipase-like"/>
    <property type="match status" value="1"/>
</dbReference>
<evidence type="ECO:0000256" key="2">
    <source>
        <dbReference type="ARBA" id="ARBA00022679"/>
    </source>
</evidence>
<dbReference type="EC" id="2.3.1.39" evidence="1"/>
<dbReference type="Gene3D" id="3.40.366.10">
    <property type="entry name" value="Malonyl-Coenzyme A Acyl Carrier Protein, domain 2"/>
    <property type="match status" value="1"/>
</dbReference>
<dbReference type="GO" id="GO:0004314">
    <property type="term" value="F:[acyl-carrier-protein] S-malonyltransferase activity"/>
    <property type="evidence" value="ECO:0007669"/>
    <property type="project" value="UniProtKB-EC"/>
</dbReference>
<dbReference type="InterPro" id="IPR050858">
    <property type="entry name" value="Mal-CoA-ACP_Trans/PKS_FabD"/>
</dbReference>
<evidence type="ECO:0000256" key="1">
    <source>
        <dbReference type="ARBA" id="ARBA00013258"/>
    </source>
</evidence>
<keyword evidence="6" id="KW-1185">Reference proteome</keyword>
<dbReference type="PANTHER" id="PTHR42681:SF1">
    <property type="entry name" value="MALONYL-COA-ACYL CARRIER PROTEIN TRANSACYLASE, MITOCHONDRIAL"/>
    <property type="match status" value="1"/>
</dbReference>
<comment type="catalytic activity">
    <reaction evidence="4">
        <text>holo-[ACP] + malonyl-CoA = malonyl-[ACP] + CoA</text>
        <dbReference type="Rhea" id="RHEA:41792"/>
        <dbReference type="Rhea" id="RHEA-COMP:9623"/>
        <dbReference type="Rhea" id="RHEA-COMP:9685"/>
        <dbReference type="ChEBI" id="CHEBI:57287"/>
        <dbReference type="ChEBI" id="CHEBI:57384"/>
        <dbReference type="ChEBI" id="CHEBI:64479"/>
        <dbReference type="ChEBI" id="CHEBI:78449"/>
        <dbReference type="EC" id="2.3.1.39"/>
    </reaction>
</comment>
<dbReference type="Proteomes" id="UP000286985">
    <property type="component" value="Unassembled WGS sequence"/>
</dbReference>
<protein>
    <recommendedName>
        <fullName evidence="1">[acyl-carrier-protein] S-malonyltransferase</fullName>
        <ecNumber evidence="1">2.3.1.39</ecNumber>
    </recommendedName>
</protein>
<comment type="caution">
    <text evidence="5">The sequence shown here is derived from an EMBL/GenBank/DDBJ whole genome shotgun (WGS) entry which is preliminary data.</text>
</comment>
<dbReference type="InterPro" id="IPR016035">
    <property type="entry name" value="Acyl_Trfase/lysoPLipase"/>
</dbReference>
<evidence type="ECO:0000313" key="5">
    <source>
        <dbReference type="EMBL" id="RUO48327.1"/>
    </source>
</evidence>
<keyword evidence="3" id="KW-0012">Acyltransferase</keyword>
<reference evidence="6" key="1">
    <citation type="journal article" date="2018" name="Front. Microbiol.">
        <title>Genome-Based Analysis Reveals the Taxonomy and Diversity of the Family Idiomarinaceae.</title>
        <authorList>
            <person name="Liu Y."/>
            <person name="Lai Q."/>
            <person name="Shao Z."/>
        </authorList>
    </citation>
    <scope>NUCLEOTIDE SEQUENCE [LARGE SCALE GENOMIC DNA]</scope>
    <source>
        <strain evidence="6">908033</strain>
    </source>
</reference>
<keyword evidence="2" id="KW-0808">Transferase</keyword>
<dbReference type="EMBL" id="PIPU01000002">
    <property type="protein sequence ID" value="RUO48327.1"/>
    <property type="molecule type" value="Genomic_DNA"/>
</dbReference>
<dbReference type="RefSeq" id="WP_092841521.1">
    <property type="nucleotide sequence ID" value="NZ_FPCF01000006.1"/>
</dbReference>
<dbReference type="Gene3D" id="3.30.70.250">
    <property type="entry name" value="Malonyl-CoA ACP transacylase, ACP-binding"/>
    <property type="match status" value="1"/>
</dbReference>
<evidence type="ECO:0000313" key="6">
    <source>
        <dbReference type="Proteomes" id="UP000286985"/>
    </source>
</evidence>
<dbReference type="PANTHER" id="PTHR42681">
    <property type="entry name" value="MALONYL-COA-ACYL CARRIER PROTEIN TRANSACYLASE, MITOCHONDRIAL"/>
    <property type="match status" value="1"/>
</dbReference>
<evidence type="ECO:0000256" key="4">
    <source>
        <dbReference type="ARBA" id="ARBA00048462"/>
    </source>
</evidence>
<dbReference type="STRING" id="519452.SAMN04488139_2250"/>
<dbReference type="AlphaFoldDB" id="A0A432XIB1"/>
<evidence type="ECO:0000256" key="3">
    <source>
        <dbReference type="ARBA" id="ARBA00023315"/>
    </source>
</evidence>
<organism evidence="5 6">
    <name type="scientific">Pseudidiomarina donghaiensis</name>
    <dbReference type="NCBI Taxonomy" id="519452"/>
    <lineage>
        <taxon>Bacteria</taxon>
        <taxon>Pseudomonadati</taxon>
        <taxon>Pseudomonadota</taxon>
        <taxon>Gammaproteobacteria</taxon>
        <taxon>Alteromonadales</taxon>
        <taxon>Idiomarinaceae</taxon>
        <taxon>Pseudidiomarina</taxon>
    </lineage>
</organism>
<gene>
    <name evidence="5" type="ORF">CWE24_05960</name>
</gene>
<dbReference type="InterPro" id="IPR001227">
    <property type="entry name" value="Ac_transferase_dom_sf"/>
</dbReference>
<dbReference type="OrthoDB" id="5756162at2"/>
<name>A0A432XIB1_9GAMM</name>
<accession>A0A432XIB1</accession>
<dbReference type="GO" id="GO:0006633">
    <property type="term" value="P:fatty acid biosynthetic process"/>
    <property type="evidence" value="ECO:0007669"/>
    <property type="project" value="TreeGrafter"/>
</dbReference>